<comment type="caution">
    <text evidence="2">The sequence shown here is derived from an EMBL/GenBank/DDBJ whole genome shotgun (WGS) entry which is preliminary data.</text>
</comment>
<dbReference type="InterPro" id="IPR016181">
    <property type="entry name" value="Acyl_CoA_acyltransferase"/>
</dbReference>
<dbReference type="CDD" id="cd04301">
    <property type="entry name" value="NAT_SF"/>
    <property type="match status" value="1"/>
</dbReference>
<feature type="domain" description="N-acetyltransferase" evidence="1">
    <location>
        <begin position="8"/>
        <end position="149"/>
    </location>
</feature>
<dbReference type="SUPFAM" id="SSF55729">
    <property type="entry name" value="Acyl-CoA N-acyltransferases (Nat)"/>
    <property type="match status" value="1"/>
</dbReference>
<dbReference type="PROSITE" id="PS51186">
    <property type="entry name" value="GNAT"/>
    <property type="match status" value="1"/>
</dbReference>
<name>A0ABR9JB88_9MICC</name>
<evidence type="ECO:0000313" key="2">
    <source>
        <dbReference type="EMBL" id="MBE1523184.1"/>
    </source>
</evidence>
<dbReference type="Gene3D" id="3.40.630.30">
    <property type="match status" value="1"/>
</dbReference>
<protein>
    <submittedName>
        <fullName evidence="2">ElaA protein</fullName>
    </submittedName>
</protein>
<evidence type="ECO:0000259" key="1">
    <source>
        <dbReference type="PROSITE" id="PS51186"/>
    </source>
</evidence>
<gene>
    <name evidence="2" type="ORF">H4W27_000302</name>
</gene>
<evidence type="ECO:0000313" key="3">
    <source>
        <dbReference type="Proteomes" id="UP000643525"/>
    </source>
</evidence>
<dbReference type="RefSeq" id="WP_192594372.1">
    <property type="nucleotide sequence ID" value="NZ_BAAALJ010000016.1"/>
</dbReference>
<keyword evidence="3" id="KW-1185">Reference proteome</keyword>
<dbReference type="EMBL" id="JADBED010000001">
    <property type="protein sequence ID" value="MBE1523184.1"/>
    <property type="molecule type" value="Genomic_DNA"/>
</dbReference>
<sequence length="159" mass="17346">MSAQFHIAPVAQMDPLCLYSVLRLRTDVFVVEQQCPYPELDGRDVEPGAVMVWAQDEGTVTATLRVLREPEGFRIGRVAASPAARGSGLARELMRRGLEYCAAQSPEGAVILDAQQPLENWYGAFGFTRTGDSFLEDGIPHVPMRRGANSGLSARSGHE</sequence>
<proteinExistence type="predicted"/>
<dbReference type="Pfam" id="PF13673">
    <property type="entry name" value="Acetyltransf_10"/>
    <property type="match status" value="1"/>
</dbReference>
<organism evidence="2 3">
    <name type="scientific">Nesterenkonia lutea</name>
    <dbReference type="NCBI Taxonomy" id="272919"/>
    <lineage>
        <taxon>Bacteria</taxon>
        <taxon>Bacillati</taxon>
        <taxon>Actinomycetota</taxon>
        <taxon>Actinomycetes</taxon>
        <taxon>Micrococcales</taxon>
        <taxon>Micrococcaceae</taxon>
        <taxon>Nesterenkonia</taxon>
    </lineage>
</organism>
<accession>A0ABR9JB88</accession>
<dbReference type="Proteomes" id="UP000643525">
    <property type="component" value="Unassembled WGS sequence"/>
</dbReference>
<reference evidence="2 3" key="1">
    <citation type="submission" date="2020-10" db="EMBL/GenBank/DDBJ databases">
        <title>Sequencing the genomes of 1000 actinobacteria strains.</title>
        <authorList>
            <person name="Klenk H.-P."/>
        </authorList>
    </citation>
    <scope>NUCLEOTIDE SEQUENCE [LARGE SCALE GENOMIC DNA]</scope>
    <source>
        <strain evidence="2 3">DSM 15666</strain>
    </source>
</reference>
<dbReference type="InterPro" id="IPR000182">
    <property type="entry name" value="GNAT_dom"/>
</dbReference>